<evidence type="ECO:0000313" key="2">
    <source>
        <dbReference type="EMBL" id="KXJ97089.1"/>
    </source>
</evidence>
<name>A0A136JIY3_9PEZI</name>
<dbReference type="Gene3D" id="3.30.450.30">
    <property type="entry name" value="Dynein light chain 2a, cytoplasmic"/>
    <property type="match status" value="1"/>
</dbReference>
<sequence>MSTPTPPLLLTKRLTAFLHTNLNPQVHTALLTTPAGKLLAHASTMPVSTLRTQCTVAASLWATYATPETGTSIAEALPHSDHDHDHHGGAGAGTTSEPPAPSALTLQMAGALVVLRRLKCGLLFVCIGPTPEAAAASTSSAPQQHQQQHGRHLQTPSHSEHPTPTIGSPAEVASVHSAAPSTTTLGSVGATGVVLMRRHAEELAKWLDDKLGTLGVPTEGSTFES</sequence>
<gene>
    <name evidence="2" type="ORF">Micbo1qcDRAFT_191665</name>
</gene>
<organism evidence="2 3">
    <name type="scientific">Microdochium bolleyi</name>
    <dbReference type="NCBI Taxonomy" id="196109"/>
    <lineage>
        <taxon>Eukaryota</taxon>
        <taxon>Fungi</taxon>
        <taxon>Dikarya</taxon>
        <taxon>Ascomycota</taxon>
        <taxon>Pezizomycotina</taxon>
        <taxon>Sordariomycetes</taxon>
        <taxon>Xylariomycetidae</taxon>
        <taxon>Xylariales</taxon>
        <taxon>Microdochiaceae</taxon>
        <taxon>Microdochium</taxon>
    </lineage>
</organism>
<dbReference type="Proteomes" id="UP000070501">
    <property type="component" value="Unassembled WGS sequence"/>
</dbReference>
<keyword evidence="3" id="KW-1185">Reference proteome</keyword>
<dbReference type="AlphaFoldDB" id="A0A136JIY3"/>
<dbReference type="STRING" id="196109.A0A136JIY3"/>
<accession>A0A136JIY3</accession>
<feature type="compositionally biased region" description="Low complexity" evidence="1">
    <location>
        <begin position="134"/>
        <end position="147"/>
    </location>
</feature>
<proteinExistence type="predicted"/>
<dbReference type="InParanoid" id="A0A136JIY3"/>
<reference evidence="3" key="1">
    <citation type="submission" date="2016-02" db="EMBL/GenBank/DDBJ databases">
        <title>Draft genome sequence of Microdochium bolleyi, a fungal endophyte of beachgrass.</title>
        <authorList>
            <consortium name="DOE Joint Genome Institute"/>
            <person name="David A.S."/>
            <person name="May G."/>
            <person name="Haridas S."/>
            <person name="Lim J."/>
            <person name="Wang M."/>
            <person name="Labutti K."/>
            <person name="Lipzen A."/>
            <person name="Barry K."/>
            <person name="Grigoriev I.V."/>
        </authorList>
    </citation>
    <scope>NUCLEOTIDE SEQUENCE [LARGE SCALE GENOMIC DNA]</scope>
    <source>
        <strain evidence="3">J235TASD1</strain>
    </source>
</reference>
<feature type="region of interest" description="Disordered" evidence="1">
    <location>
        <begin position="134"/>
        <end position="186"/>
    </location>
</feature>
<evidence type="ECO:0000313" key="3">
    <source>
        <dbReference type="Proteomes" id="UP000070501"/>
    </source>
</evidence>
<dbReference type="OrthoDB" id="271745at2759"/>
<evidence type="ECO:0000256" key="1">
    <source>
        <dbReference type="SAM" id="MobiDB-lite"/>
    </source>
</evidence>
<feature type="compositionally biased region" description="Basic and acidic residues" evidence="1">
    <location>
        <begin position="78"/>
        <end position="88"/>
    </location>
</feature>
<feature type="region of interest" description="Disordered" evidence="1">
    <location>
        <begin position="75"/>
        <end position="102"/>
    </location>
</feature>
<dbReference type="EMBL" id="KQ964245">
    <property type="protein sequence ID" value="KXJ97089.1"/>
    <property type="molecule type" value="Genomic_DNA"/>
</dbReference>
<protein>
    <submittedName>
        <fullName evidence="2">Uncharacterized protein</fullName>
    </submittedName>
</protein>